<dbReference type="PATRIC" id="fig|28037.235.peg.570"/>
<organism evidence="1 2">
    <name type="scientific">Streptococcus mitis</name>
    <dbReference type="NCBI Taxonomy" id="28037"/>
    <lineage>
        <taxon>Bacteria</taxon>
        <taxon>Bacillati</taxon>
        <taxon>Bacillota</taxon>
        <taxon>Bacilli</taxon>
        <taxon>Lactobacillales</taxon>
        <taxon>Streptococcaceae</taxon>
        <taxon>Streptococcus</taxon>
        <taxon>Streptococcus mitis group</taxon>
    </lineage>
</organism>
<dbReference type="Proteomes" id="UP000075442">
    <property type="component" value="Unassembled WGS sequence"/>
</dbReference>
<accession>A0A150NWZ6</accession>
<dbReference type="RefSeq" id="WP_225902329.1">
    <property type="nucleotide sequence ID" value="NZ_CP190759.1"/>
</dbReference>
<proteinExistence type="predicted"/>
<sequence length="257" mass="29850">MANKSRKVILIFVEGESDETVVGFVTDSLVKQLNQLHITLKVIYGDVFSDRRYSLSSGPKIASDRITEELDKKKLKAKDLLFVAFVTDTDGIYIDPMSLVIDSSIEPKDSFQYDIETQRLLFPTQEKKVEIVETRQRKSRKLAQLLKEGESLTINRIQVSCYVYYNSVNLEHVLFEKLLPDYEKQEAADNFIDQYDEKGDEGLDEILAFFKSRCPADDYEESWEFIKQHEMMQGYSNLAILFDKIQSYKDKKMESNV</sequence>
<evidence type="ECO:0000313" key="2">
    <source>
        <dbReference type="Proteomes" id="UP000075442"/>
    </source>
</evidence>
<reference evidence="1 2" key="1">
    <citation type="submission" date="2016-01" db="EMBL/GenBank/DDBJ databases">
        <title>Highly variable Streptococcus oralis 1 are common among viridans streptococci isolated from primates.</title>
        <authorList>
            <person name="Denapaite D."/>
            <person name="Rieger M."/>
            <person name="Koendgen S."/>
            <person name="Brueckner R."/>
            <person name="Ochigava I."/>
            <person name="Kappeler P."/>
            <person name="Maetz-Rensing K."/>
            <person name="Leendertz F."/>
        </authorList>
    </citation>
    <scope>NUCLEOTIDE SEQUENCE [LARGE SCALE GENOMIC DNA]</scope>
    <source>
        <strain evidence="1 2">M3-1</strain>
    </source>
</reference>
<protein>
    <submittedName>
        <fullName evidence="1">Uncharacterized protein</fullName>
    </submittedName>
</protein>
<dbReference type="EMBL" id="LROU01000029">
    <property type="protein sequence ID" value="KYF37820.1"/>
    <property type="molecule type" value="Genomic_DNA"/>
</dbReference>
<name>A0A150NWZ6_STRMT</name>
<comment type="caution">
    <text evidence="1">The sequence shown here is derived from an EMBL/GenBank/DDBJ whole genome shotgun (WGS) entry which is preliminary data.</text>
</comment>
<dbReference type="AlphaFoldDB" id="A0A150NWZ6"/>
<evidence type="ECO:0000313" key="1">
    <source>
        <dbReference type="EMBL" id="KYF37820.1"/>
    </source>
</evidence>
<gene>
    <name evidence="1" type="ORF">SMIM3I_01705</name>
</gene>